<comment type="caution">
    <text evidence="7">The sequence shown here is derived from an EMBL/GenBank/DDBJ whole genome shotgun (WGS) entry which is preliminary data.</text>
</comment>
<reference evidence="8" key="1">
    <citation type="journal article" date="2019" name="Int. J. Syst. Evol. Microbiol.">
        <title>The Global Catalogue of Microorganisms (GCM) 10K type strain sequencing project: providing services to taxonomists for standard genome sequencing and annotation.</title>
        <authorList>
            <consortium name="The Broad Institute Genomics Platform"/>
            <consortium name="The Broad Institute Genome Sequencing Center for Infectious Disease"/>
            <person name="Wu L."/>
            <person name="Ma J."/>
        </authorList>
    </citation>
    <scope>NUCLEOTIDE SEQUENCE [LARGE SCALE GENOMIC DNA]</scope>
    <source>
        <strain evidence="8">JCM 1490</strain>
    </source>
</reference>
<evidence type="ECO:0000256" key="1">
    <source>
        <dbReference type="ARBA" id="ARBA00001947"/>
    </source>
</evidence>
<evidence type="ECO:0000313" key="8">
    <source>
        <dbReference type="Proteomes" id="UP001596455"/>
    </source>
</evidence>
<dbReference type="CDD" id="cd07729">
    <property type="entry name" value="AHL_lactonase_MBL-fold"/>
    <property type="match status" value="1"/>
</dbReference>
<evidence type="ECO:0000259" key="6">
    <source>
        <dbReference type="SMART" id="SM00849"/>
    </source>
</evidence>
<protein>
    <submittedName>
        <fullName evidence="7">N-acyl homoserine lactonase family protein</fullName>
    </submittedName>
</protein>
<dbReference type="InterPro" id="IPR001279">
    <property type="entry name" value="Metallo-B-lactamas"/>
</dbReference>
<evidence type="ECO:0000256" key="2">
    <source>
        <dbReference type="ARBA" id="ARBA00007749"/>
    </source>
</evidence>
<keyword evidence="3" id="KW-0479">Metal-binding</keyword>
<dbReference type="Gene3D" id="3.60.15.10">
    <property type="entry name" value="Ribonuclease Z/Hydroxyacylglutathione hydrolase-like"/>
    <property type="match status" value="1"/>
</dbReference>
<gene>
    <name evidence="7" type="ORF">ACFQQL_05745</name>
</gene>
<proteinExistence type="inferred from homology"/>
<dbReference type="PANTHER" id="PTHR42978:SF7">
    <property type="entry name" value="METALLO-HYDROLASE RV2300C-RELATED"/>
    <property type="match status" value="1"/>
</dbReference>
<evidence type="ECO:0000256" key="3">
    <source>
        <dbReference type="ARBA" id="ARBA00022723"/>
    </source>
</evidence>
<evidence type="ECO:0000313" key="7">
    <source>
        <dbReference type="EMBL" id="MFC7404604.1"/>
    </source>
</evidence>
<name>A0ABW2Q527_9MICO</name>
<comment type="similarity">
    <text evidence="2">Belongs to the metallo-beta-lactamase superfamily.</text>
</comment>
<evidence type="ECO:0000256" key="4">
    <source>
        <dbReference type="ARBA" id="ARBA00022801"/>
    </source>
</evidence>
<organism evidence="7 8">
    <name type="scientific">Georgenia alba</name>
    <dbReference type="NCBI Taxonomy" id="2233858"/>
    <lineage>
        <taxon>Bacteria</taxon>
        <taxon>Bacillati</taxon>
        <taxon>Actinomycetota</taxon>
        <taxon>Actinomycetes</taxon>
        <taxon>Micrococcales</taxon>
        <taxon>Bogoriellaceae</taxon>
        <taxon>Georgenia</taxon>
    </lineage>
</organism>
<dbReference type="PANTHER" id="PTHR42978">
    <property type="entry name" value="QUORUM-QUENCHING LACTONASE YTNP-RELATED-RELATED"/>
    <property type="match status" value="1"/>
</dbReference>
<keyword evidence="4" id="KW-0378">Hydrolase</keyword>
<feature type="domain" description="Metallo-beta-lactamase" evidence="6">
    <location>
        <begin position="40"/>
        <end position="240"/>
    </location>
</feature>
<dbReference type="Pfam" id="PF00753">
    <property type="entry name" value="Lactamase_B"/>
    <property type="match status" value="1"/>
</dbReference>
<keyword evidence="8" id="KW-1185">Reference proteome</keyword>
<dbReference type="EMBL" id="JBHTCQ010000001">
    <property type="protein sequence ID" value="MFC7404604.1"/>
    <property type="molecule type" value="Genomic_DNA"/>
</dbReference>
<sequence length="263" mass="28999">MADGTYEIAVVRHGTAPTTRREVYLNHHLYGEDDGPNPTDYYLWVIRNEARTVLVDTGFSAAAAARRGKQVLVPPAAAYEALGVDLAAPHQLIVTHCHYDHIGNVDLLPSAQIVISRTERDFWFSPMAQKLLIGYFAEEDELAALRRAEDEGRMRAFVGHAEVAPGIDLLEVGGHTPGQSVVLVETPAGRVLLASDAVHFRREMDEDMPFAAVTDLPGLYKGLDLARDYREDGVRVITGHDPAELDELRRLDGPFAEHIGLID</sequence>
<dbReference type="SMART" id="SM00849">
    <property type="entry name" value="Lactamase_B"/>
    <property type="match status" value="1"/>
</dbReference>
<dbReference type="SUPFAM" id="SSF56281">
    <property type="entry name" value="Metallo-hydrolase/oxidoreductase"/>
    <property type="match status" value="1"/>
</dbReference>
<keyword evidence="5" id="KW-0862">Zinc</keyword>
<dbReference type="InterPro" id="IPR051013">
    <property type="entry name" value="MBL_superfamily_lactonases"/>
</dbReference>
<dbReference type="InterPro" id="IPR036866">
    <property type="entry name" value="RibonucZ/Hydroxyglut_hydro"/>
</dbReference>
<dbReference type="Proteomes" id="UP001596455">
    <property type="component" value="Unassembled WGS sequence"/>
</dbReference>
<evidence type="ECO:0000256" key="5">
    <source>
        <dbReference type="ARBA" id="ARBA00022833"/>
    </source>
</evidence>
<accession>A0ABW2Q527</accession>
<dbReference type="RefSeq" id="WP_382392157.1">
    <property type="nucleotide sequence ID" value="NZ_JBHTCQ010000001.1"/>
</dbReference>
<comment type="cofactor">
    <cofactor evidence="1">
        <name>Zn(2+)</name>
        <dbReference type="ChEBI" id="CHEBI:29105"/>
    </cofactor>
</comment>